<accession>A0A644T9G8</accession>
<organism evidence="1">
    <name type="scientific">bioreactor metagenome</name>
    <dbReference type="NCBI Taxonomy" id="1076179"/>
    <lineage>
        <taxon>unclassified sequences</taxon>
        <taxon>metagenomes</taxon>
        <taxon>ecological metagenomes</taxon>
    </lineage>
</organism>
<gene>
    <name evidence="1" type="ORF">SDC9_09092</name>
</gene>
<sequence length="106" mass="10961">MKMKEPSAATQLAHLVALTVVQHAALPAIRDAHPPAVRVIATPDTAIQIPVAHAIATRDTAIRTNAVHPAPVTLTAGRGSATLNVIPIPKTTNRADALPRGSASVF</sequence>
<dbReference type="AlphaFoldDB" id="A0A644T9G8"/>
<name>A0A644T9G8_9ZZZZ</name>
<reference evidence="1" key="1">
    <citation type="submission" date="2019-08" db="EMBL/GenBank/DDBJ databases">
        <authorList>
            <person name="Kucharzyk K."/>
            <person name="Murdoch R.W."/>
            <person name="Higgins S."/>
            <person name="Loffler F."/>
        </authorList>
    </citation>
    <scope>NUCLEOTIDE SEQUENCE</scope>
</reference>
<dbReference type="EMBL" id="VSSQ01000021">
    <property type="protein sequence ID" value="MPL63464.1"/>
    <property type="molecule type" value="Genomic_DNA"/>
</dbReference>
<evidence type="ECO:0000313" key="1">
    <source>
        <dbReference type="EMBL" id="MPL63464.1"/>
    </source>
</evidence>
<comment type="caution">
    <text evidence="1">The sequence shown here is derived from an EMBL/GenBank/DDBJ whole genome shotgun (WGS) entry which is preliminary data.</text>
</comment>
<protein>
    <submittedName>
        <fullName evidence="1">Uncharacterized protein</fullName>
    </submittedName>
</protein>
<proteinExistence type="predicted"/>